<evidence type="ECO:0000256" key="4">
    <source>
        <dbReference type="SAM" id="Phobius"/>
    </source>
</evidence>
<keyword evidence="2" id="KW-0378">Hydrolase</keyword>
<evidence type="ECO:0000313" key="6">
    <source>
        <dbReference type="EMBL" id="KAA9331154.1"/>
    </source>
</evidence>
<dbReference type="Proteomes" id="UP000326570">
    <property type="component" value="Unassembled WGS sequence"/>
</dbReference>
<dbReference type="PANTHER" id="PTHR13943:SF77">
    <property type="entry name" value="LRAT DOMAIN-CONTAINING PROTEIN"/>
    <property type="match status" value="1"/>
</dbReference>
<evidence type="ECO:0000313" key="7">
    <source>
        <dbReference type="Proteomes" id="UP000326570"/>
    </source>
</evidence>
<dbReference type="PANTHER" id="PTHR13943">
    <property type="entry name" value="HRAS-LIKE SUPPRESSOR - RELATED"/>
    <property type="match status" value="1"/>
</dbReference>
<dbReference type="EMBL" id="VTWT01000008">
    <property type="protein sequence ID" value="KAA9331154.1"/>
    <property type="molecule type" value="Genomic_DNA"/>
</dbReference>
<feature type="domain" description="LRAT" evidence="5">
    <location>
        <begin position="43"/>
        <end position="143"/>
    </location>
</feature>
<organism evidence="6 7">
    <name type="scientific">Adhaeribacter soli</name>
    <dbReference type="NCBI Taxonomy" id="2607655"/>
    <lineage>
        <taxon>Bacteria</taxon>
        <taxon>Pseudomonadati</taxon>
        <taxon>Bacteroidota</taxon>
        <taxon>Cytophagia</taxon>
        <taxon>Cytophagales</taxon>
        <taxon>Hymenobacteraceae</taxon>
        <taxon>Adhaeribacter</taxon>
    </lineage>
</organism>
<evidence type="ECO:0000259" key="5">
    <source>
        <dbReference type="PROSITE" id="PS51934"/>
    </source>
</evidence>
<feature type="transmembrane region" description="Helical" evidence="4">
    <location>
        <begin position="144"/>
        <end position="161"/>
    </location>
</feature>
<dbReference type="GO" id="GO:0070292">
    <property type="term" value="P:N-acylphosphatidylethanolamine metabolic process"/>
    <property type="evidence" value="ECO:0007669"/>
    <property type="project" value="TreeGrafter"/>
</dbReference>
<dbReference type="GO" id="GO:0008970">
    <property type="term" value="F:phospholipase A1 activity"/>
    <property type="evidence" value="ECO:0007669"/>
    <property type="project" value="TreeGrafter"/>
</dbReference>
<dbReference type="InterPro" id="IPR038765">
    <property type="entry name" value="Papain-like_cys_pep_sf"/>
</dbReference>
<dbReference type="Pfam" id="PF04970">
    <property type="entry name" value="LRAT"/>
    <property type="match status" value="1"/>
</dbReference>
<dbReference type="SUPFAM" id="SSF54001">
    <property type="entry name" value="Cysteine proteinases"/>
    <property type="match status" value="1"/>
</dbReference>
<dbReference type="InterPro" id="IPR051496">
    <property type="entry name" value="H-rev107_PLA/AT"/>
</dbReference>
<dbReference type="InterPro" id="IPR007053">
    <property type="entry name" value="LRAT_dom"/>
</dbReference>
<sequence>MVEFAKETLLEMTLSHLKTKIKMNQELRKVFELGLKPGDTIVTPKSEFNLVQHHALYIGSDDYGSHYITENIIGKGVSLTRLSSFFANRPKVTRINRLKATAYQRRRVVEMALSKVGKPYDLINYNCEHFVTEVTTNRPISKQVSATIGVVGLGLLFGFLIKN</sequence>
<keyword evidence="1" id="KW-0808">Transferase</keyword>
<evidence type="ECO:0000256" key="3">
    <source>
        <dbReference type="ARBA" id="ARBA00023098"/>
    </source>
</evidence>
<dbReference type="GO" id="GO:0016410">
    <property type="term" value="F:N-acyltransferase activity"/>
    <property type="evidence" value="ECO:0007669"/>
    <property type="project" value="TreeGrafter"/>
</dbReference>
<dbReference type="AlphaFoldDB" id="A0A5N1IMA6"/>
<evidence type="ECO:0000256" key="2">
    <source>
        <dbReference type="ARBA" id="ARBA00022801"/>
    </source>
</evidence>
<gene>
    <name evidence="6" type="ORF">F0P94_14765</name>
</gene>
<dbReference type="PROSITE" id="PS51934">
    <property type="entry name" value="LRAT"/>
    <property type="match status" value="1"/>
</dbReference>
<keyword evidence="7" id="KW-1185">Reference proteome</keyword>
<dbReference type="GO" id="GO:0005737">
    <property type="term" value="C:cytoplasm"/>
    <property type="evidence" value="ECO:0007669"/>
    <property type="project" value="TreeGrafter"/>
</dbReference>
<evidence type="ECO:0000256" key="1">
    <source>
        <dbReference type="ARBA" id="ARBA00022679"/>
    </source>
</evidence>
<proteinExistence type="predicted"/>
<dbReference type="Gene3D" id="3.90.1720.10">
    <property type="entry name" value="endopeptidase domain like (from Nostoc punctiforme)"/>
    <property type="match status" value="1"/>
</dbReference>
<name>A0A5N1IMA6_9BACT</name>
<dbReference type="GO" id="GO:0004623">
    <property type="term" value="F:phospholipase A2 activity"/>
    <property type="evidence" value="ECO:0007669"/>
    <property type="project" value="TreeGrafter"/>
</dbReference>
<accession>A0A5N1IMA6</accession>
<comment type="caution">
    <text evidence="6">The sequence shown here is derived from an EMBL/GenBank/DDBJ whole genome shotgun (WGS) entry which is preliminary data.</text>
</comment>
<keyword evidence="4" id="KW-1133">Transmembrane helix</keyword>
<protein>
    <recommendedName>
        <fullName evidence="5">LRAT domain-containing protein</fullName>
    </recommendedName>
</protein>
<keyword evidence="4" id="KW-0812">Transmembrane</keyword>
<reference evidence="6 7" key="1">
    <citation type="submission" date="2019-09" db="EMBL/GenBank/DDBJ databases">
        <title>Genome sequence of Adhaeribacter sp. M2.</title>
        <authorList>
            <person name="Srinivasan S."/>
        </authorList>
    </citation>
    <scope>NUCLEOTIDE SEQUENCE [LARGE SCALE GENOMIC DNA]</scope>
    <source>
        <strain evidence="6 7">M2</strain>
    </source>
</reference>
<keyword evidence="4" id="KW-0472">Membrane</keyword>
<keyword evidence="3" id="KW-0443">Lipid metabolism</keyword>